<keyword evidence="3" id="KW-1185">Reference proteome</keyword>
<feature type="transmembrane region" description="Helical" evidence="1">
    <location>
        <begin position="85"/>
        <end position="106"/>
    </location>
</feature>
<evidence type="ECO:0000313" key="2">
    <source>
        <dbReference type="EMBL" id="ALL14788.1"/>
    </source>
</evidence>
<proteinExistence type="predicted"/>
<name>A0A0P0P3G2_9CAUL</name>
<keyword evidence="1" id="KW-1133">Transmembrane helix</keyword>
<dbReference type="STRING" id="69395.AQ619_16240"/>
<organism evidence="2 3">
    <name type="scientific">Caulobacter henricii</name>
    <dbReference type="NCBI Taxonomy" id="69395"/>
    <lineage>
        <taxon>Bacteria</taxon>
        <taxon>Pseudomonadati</taxon>
        <taxon>Pseudomonadota</taxon>
        <taxon>Alphaproteobacteria</taxon>
        <taxon>Caulobacterales</taxon>
        <taxon>Caulobacteraceae</taxon>
        <taxon>Caulobacter</taxon>
    </lineage>
</organism>
<evidence type="ECO:0000256" key="1">
    <source>
        <dbReference type="SAM" id="Phobius"/>
    </source>
</evidence>
<evidence type="ECO:0008006" key="4">
    <source>
        <dbReference type="Google" id="ProtNLM"/>
    </source>
</evidence>
<dbReference type="AlphaFoldDB" id="A0A0P0P3G2"/>
<keyword evidence="1" id="KW-0472">Membrane</keyword>
<dbReference type="EMBL" id="CP013002">
    <property type="protein sequence ID" value="ALL14788.1"/>
    <property type="molecule type" value="Genomic_DNA"/>
</dbReference>
<protein>
    <recommendedName>
        <fullName evidence="4">YggT family protein</fullName>
    </recommendedName>
</protein>
<sequence>MLASAGKARQEAEDSDGKPMAAIITFAFFIASALLGLLWWAIIISAVMSWLVAFDVINLRNPAVYQVSTFLDRVTGPVLRPFQRIIPPLGGVDLSAIVVLLLITGVKDILLPSLKFTLIGLLG</sequence>
<dbReference type="GO" id="GO:0016020">
    <property type="term" value="C:membrane"/>
    <property type="evidence" value="ECO:0007669"/>
    <property type="project" value="InterPro"/>
</dbReference>
<dbReference type="KEGG" id="chq:AQ619_16240"/>
<dbReference type="Pfam" id="PF02325">
    <property type="entry name" value="CCB3_YggT"/>
    <property type="match status" value="1"/>
</dbReference>
<keyword evidence="1" id="KW-0812">Transmembrane</keyword>
<gene>
    <name evidence="2" type="ORF">AQ619_16240</name>
</gene>
<dbReference type="InterPro" id="IPR003425">
    <property type="entry name" value="CCB3/YggT"/>
</dbReference>
<dbReference type="Proteomes" id="UP000056905">
    <property type="component" value="Chromosome"/>
</dbReference>
<dbReference type="OrthoDB" id="9814445at2"/>
<accession>A0A0P0P3G2</accession>
<feature type="transmembrane region" description="Helical" evidence="1">
    <location>
        <begin position="21"/>
        <end position="52"/>
    </location>
</feature>
<reference evidence="2 3" key="1">
    <citation type="submission" date="2015-10" db="EMBL/GenBank/DDBJ databases">
        <title>Conservation of the essential genome among Caulobacter and Brevundimonas species.</title>
        <authorList>
            <person name="Scott D."/>
            <person name="Ely B."/>
        </authorList>
    </citation>
    <scope>NUCLEOTIDE SEQUENCE [LARGE SCALE GENOMIC DNA]</scope>
    <source>
        <strain evidence="2 3">CB4</strain>
    </source>
</reference>
<evidence type="ECO:0000313" key="3">
    <source>
        <dbReference type="Proteomes" id="UP000056905"/>
    </source>
</evidence>